<gene>
    <name evidence="1" type="ORF">SAMN05444362_101295</name>
</gene>
<dbReference type="Proteomes" id="UP000184480">
    <property type="component" value="Unassembled WGS sequence"/>
</dbReference>
<dbReference type="OrthoDB" id="996269at2"/>
<reference evidence="2" key="1">
    <citation type="submission" date="2016-11" db="EMBL/GenBank/DDBJ databases">
        <authorList>
            <person name="Varghese N."/>
            <person name="Submissions S."/>
        </authorList>
    </citation>
    <scope>NUCLEOTIDE SEQUENCE [LARGE SCALE GENOMIC DNA]</scope>
    <source>
        <strain evidence="2">DSM 27370</strain>
    </source>
</reference>
<sequence length="192" mass="22013">MQRFSFILLILSIIITGCSTLKPADFSYIYDKQETGLDSIIDINGYYVSERECDTAFYSVFMFYPDGLYTVATTSDVSMVADCFSHGGKSRICQYPSWGTYRILGDTIKTQTIIIEGMGTATIFRDYLILPDKSVMNISDYVQPEKTRLMFMANYPSFHTNSCSKVSRFFPLENKRDKSECPYLKSKWFTGK</sequence>
<dbReference type="PROSITE" id="PS51257">
    <property type="entry name" value="PROKAR_LIPOPROTEIN"/>
    <property type="match status" value="1"/>
</dbReference>
<dbReference type="AlphaFoldDB" id="A0A1M4TCR6"/>
<protein>
    <recommendedName>
        <fullName evidence="3">Lipoprotein</fullName>
    </recommendedName>
</protein>
<dbReference type="STRING" id="1346286.SAMN05444362_101295"/>
<proteinExistence type="predicted"/>
<evidence type="ECO:0000313" key="1">
    <source>
        <dbReference type="EMBL" id="SHE42158.1"/>
    </source>
</evidence>
<keyword evidence="2" id="KW-1185">Reference proteome</keyword>
<evidence type="ECO:0000313" key="2">
    <source>
        <dbReference type="Proteomes" id="UP000184480"/>
    </source>
</evidence>
<name>A0A1M4TCR6_9BACT</name>
<evidence type="ECO:0008006" key="3">
    <source>
        <dbReference type="Google" id="ProtNLM"/>
    </source>
</evidence>
<dbReference type="EMBL" id="FQUC01000001">
    <property type="protein sequence ID" value="SHE42158.1"/>
    <property type="molecule type" value="Genomic_DNA"/>
</dbReference>
<accession>A0A1M4TCR6</accession>
<dbReference type="RefSeq" id="WP_062175391.1">
    <property type="nucleotide sequence ID" value="NZ_BBXL01000001.1"/>
</dbReference>
<organism evidence="1 2">
    <name type="scientific">Dysgonomonas macrotermitis</name>
    <dbReference type="NCBI Taxonomy" id="1346286"/>
    <lineage>
        <taxon>Bacteria</taxon>
        <taxon>Pseudomonadati</taxon>
        <taxon>Bacteroidota</taxon>
        <taxon>Bacteroidia</taxon>
        <taxon>Bacteroidales</taxon>
        <taxon>Dysgonomonadaceae</taxon>
        <taxon>Dysgonomonas</taxon>
    </lineage>
</organism>